<gene>
    <name evidence="6" type="ORF">RD110_25705</name>
</gene>
<dbReference type="PANTHER" id="PTHR30118:SF15">
    <property type="entry name" value="TRANSCRIPTIONAL REGULATORY PROTEIN"/>
    <property type="match status" value="1"/>
</dbReference>
<dbReference type="InterPro" id="IPR005119">
    <property type="entry name" value="LysR_subst-bd"/>
</dbReference>
<proteinExistence type="inferred from homology"/>
<keyword evidence="2" id="KW-0805">Transcription regulation</keyword>
<name>A0A1P8K2G5_9BURK</name>
<dbReference type="Pfam" id="PF00126">
    <property type="entry name" value="HTH_1"/>
    <property type="match status" value="1"/>
</dbReference>
<dbReference type="CDD" id="cd08459">
    <property type="entry name" value="PBP2_DntR_NahR_LinR_like"/>
    <property type="match status" value="1"/>
</dbReference>
<keyword evidence="4" id="KW-0804">Transcription</keyword>
<keyword evidence="7" id="KW-1185">Reference proteome</keyword>
<dbReference type="SUPFAM" id="SSF53850">
    <property type="entry name" value="Periplasmic binding protein-like II"/>
    <property type="match status" value="1"/>
</dbReference>
<evidence type="ECO:0000259" key="5">
    <source>
        <dbReference type="PROSITE" id="PS50931"/>
    </source>
</evidence>
<dbReference type="SUPFAM" id="SSF46785">
    <property type="entry name" value="Winged helix' DNA-binding domain"/>
    <property type="match status" value="1"/>
</dbReference>
<dbReference type="PANTHER" id="PTHR30118">
    <property type="entry name" value="HTH-TYPE TRANSCRIPTIONAL REGULATOR LEUO-RELATED"/>
    <property type="match status" value="1"/>
</dbReference>
<dbReference type="InterPro" id="IPR050389">
    <property type="entry name" value="LysR-type_TF"/>
</dbReference>
<dbReference type="GO" id="GO:0003677">
    <property type="term" value="F:DNA binding"/>
    <property type="evidence" value="ECO:0007669"/>
    <property type="project" value="UniProtKB-KW"/>
</dbReference>
<evidence type="ECO:0000256" key="1">
    <source>
        <dbReference type="ARBA" id="ARBA00009437"/>
    </source>
</evidence>
<evidence type="ECO:0000313" key="6">
    <source>
        <dbReference type="EMBL" id="APW40177.1"/>
    </source>
</evidence>
<dbReference type="InterPro" id="IPR000847">
    <property type="entry name" value="LysR_HTH_N"/>
</dbReference>
<dbReference type="STRING" id="1842727.RD110_25705"/>
<organism evidence="6 7">
    <name type="scientific">Rhodoferax koreensis</name>
    <dbReference type="NCBI Taxonomy" id="1842727"/>
    <lineage>
        <taxon>Bacteria</taxon>
        <taxon>Pseudomonadati</taxon>
        <taxon>Pseudomonadota</taxon>
        <taxon>Betaproteobacteria</taxon>
        <taxon>Burkholderiales</taxon>
        <taxon>Comamonadaceae</taxon>
        <taxon>Rhodoferax</taxon>
    </lineage>
</organism>
<feature type="domain" description="HTH lysR-type" evidence="5">
    <location>
        <begin position="4"/>
        <end position="61"/>
    </location>
</feature>
<dbReference type="Proteomes" id="UP000186609">
    <property type="component" value="Chromosome"/>
</dbReference>
<dbReference type="Pfam" id="PF03466">
    <property type="entry name" value="LysR_substrate"/>
    <property type="match status" value="1"/>
</dbReference>
<protein>
    <submittedName>
        <fullName evidence="6">LysR family transcriptional regulator</fullName>
    </submittedName>
</protein>
<evidence type="ECO:0000256" key="3">
    <source>
        <dbReference type="ARBA" id="ARBA00023125"/>
    </source>
</evidence>
<dbReference type="Gene3D" id="3.40.190.10">
    <property type="entry name" value="Periplasmic binding protein-like II"/>
    <property type="match status" value="2"/>
</dbReference>
<dbReference type="KEGG" id="rhy:RD110_25705"/>
<accession>A0A1P8K2G5</accession>
<dbReference type="AlphaFoldDB" id="A0A1P8K2G5"/>
<dbReference type="InterPro" id="IPR036390">
    <property type="entry name" value="WH_DNA-bd_sf"/>
</dbReference>
<keyword evidence="3" id="KW-0238">DNA-binding</keyword>
<dbReference type="OrthoDB" id="8583877at2"/>
<dbReference type="RefSeq" id="WP_076203618.1">
    <property type="nucleotide sequence ID" value="NZ_CP019236.1"/>
</dbReference>
<sequence length="315" mass="34313">MAKLDLEWLTVFEEVFKTASVSKAAERLGMPQAAASTALIKLRAHFGDALFSRTARGMLPTPYAQAIQPSLRAVLAHLEQARASHGGFEPGEARRTFRISMTDISEIVLVPTLLNHLRRVAPGIQVDIEKISTDSVRRLQDGDVDLAVGFMPQLDAGFYQQVLFAQNFVCLVATGHPRIAARLSKAAFSREGHVVVGSSGTGHAIVDKVLERAGVPRQVVLRVPSFLGVARIVAETELIATVPVLYGELMAQREQVRVLPVPHPVPRYDVKQHWHARFHTDPGNAWLRRTIAELMGDGALPAAGGQGARPAPTNR</sequence>
<dbReference type="Gene3D" id="1.10.10.10">
    <property type="entry name" value="Winged helix-like DNA-binding domain superfamily/Winged helix DNA-binding domain"/>
    <property type="match status" value="1"/>
</dbReference>
<evidence type="ECO:0000256" key="2">
    <source>
        <dbReference type="ARBA" id="ARBA00023015"/>
    </source>
</evidence>
<dbReference type="EMBL" id="CP019236">
    <property type="protein sequence ID" value="APW40177.1"/>
    <property type="molecule type" value="Genomic_DNA"/>
</dbReference>
<evidence type="ECO:0000313" key="7">
    <source>
        <dbReference type="Proteomes" id="UP000186609"/>
    </source>
</evidence>
<dbReference type="PROSITE" id="PS50931">
    <property type="entry name" value="HTH_LYSR"/>
    <property type="match status" value="1"/>
</dbReference>
<dbReference type="GO" id="GO:0003700">
    <property type="term" value="F:DNA-binding transcription factor activity"/>
    <property type="evidence" value="ECO:0007669"/>
    <property type="project" value="InterPro"/>
</dbReference>
<comment type="similarity">
    <text evidence="1">Belongs to the LysR transcriptional regulatory family.</text>
</comment>
<reference evidence="6 7" key="1">
    <citation type="submission" date="2017-01" db="EMBL/GenBank/DDBJ databases">
        <authorList>
            <person name="Mah S.A."/>
            <person name="Swanson W.J."/>
            <person name="Moy G.W."/>
            <person name="Vacquier V.D."/>
        </authorList>
    </citation>
    <scope>NUCLEOTIDE SEQUENCE [LARGE SCALE GENOMIC DNA]</scope>
    <source>
        <strain evidence="6 7">DCY110</strain>
    </source>
</reference>
<evidence type="ECO:0000256" key="4">
    <source>
        <dbReference type="ARBA" id="ARBA00023163"/>
    </source>
</evidence>
<dbReference type="InterPro" id="IPR036388">
    <property type="entry name" value="WH-like_DNA-bd_sf"/>
</dbReference>